<name>A0ABQ2LQG2_9ACTN</name>
<evidence type="ECO:0000313" key="4">
    <source>
        <dbReference type="EMBL" id="GGO41878.1"/>
    </source>
</evidence>
<keyword evidence="5" id="KW-1185">Reference proteome</keyword>
<evidence type="ECO:0000313" key="5">
    <source>
        <dbReference type="Proteomes" id="UP000631535"/>
    </source>
</evidence>
<protein>
    <submittedName>
        <fullName evidence="4">GCN5 family N-acetyltransferase</fullName>
    </submittedName>
</protein>
<dbReference type="EMBL" id="BMMP01000001">
    <property type="protein sequence ID" value="GGO41878.1"/>
    <property type="molecule type" value="Genomic_DNA"/>
</dbReference>
<dbReference type="Gene3D" id="3.40.630.30">
    <property type="match status" value="1"/>
</dbReference>
<dbReference type="InterPro" id="IPR016181">
    <property type="entry name" value="Acyl_CoA_acyltransferase"/>
</dbReference>
<dbReference type="PANTHER" id="PTHR43800:SF1">
    <property type="entry name" value="PEPTIDYL-LYSINE N-ACETYLTRANSFERASE YJAB"/>
    <property type="match status" value="1"/>
</dbReference>
<evidence type="ECO:0000256" key="2">
    <source>
        <dbReference type="ARBA" id="ARBA00023315"/>
    </source>
</evidence>
<keyword evidence="2" id="KW-0012">Acyltransferase</keyword>
<dbReference type="PROSITE" id="PS51186">
    <property type="entry name" value="GNAT"/>
    <property type="match status" value="1"/>
</dbReference>
<organism evidence="4 5">
    <name type="scientific">Streptomyces daqingensis</name>
    <dbReference type="NCBI Taxonomy" id="1472640"/>
    <lineage>
        <taxon>Bacteria</taxon>
        <taxon>Bacillati</taxon>
        <taxon>Actinomycetota</taxon>
        <taxon>Actinomycetes</taxon>
        <taxon>Kitasatosporales</taxon>
        <taxon>Streptomycetaceae</taxon>
        <taxon>Streptomyces</taxon>
    </lineage>
</organism>
<dbReference type="RefSeq" id="WP_229711435.1">
    <property type="nucleotide sequence ID" value="NZ_BMMP01000001.1"/>
</dbReference>
<dbReference type="Proteomes" id="UP000631535">
    <property type="component" value="Unassembled WGS sequence"/>
</dbReference>
<evidence type="ECO:0000259" key="3">
    <source>
        <dbReference type="PROSITE" id="PS51186"/>
    </source>
</evidence>
<reference evidence="5" key="1">
    <citation type="journal article" date="2019" name="Int. J. Syst. Evol. Microbiol.">
        <title>The Global Catalogue of Microorganisms (GCM) 10K type strain sequencing project: providing services to taxonomists for standard genome sequencing and annotation.</title>
        <authorList>
            <consortium name="The Broad Institute Genomics Platform"/>
            <consortium name="The Broad Institute Genome Sequencing Center for Infectious Disease"/>
            <person name="Wu L."/>
            <person name="Ma J."/>
        </authorList>
    </citation>
    <scope>NUCLEOTIDE SEQUENCE [LARGE SCALE GENOMIC DNA]</scope>
    <source>
        <strain evidence="5">CGMCC 4.7178</strain>
    </source>
</reference>
<proteinExistence type="predicted"/>
<feature type="domain" description="N-acetyltransferase" evidence="3">
    <location>
        <begin position="5"/>
        <end position="174"/>
    </location>
</feature>
<dbReference type="CDD" id="cd04301">
    <property type="entry name" value="NAT_SF"/>
    <property type="match status" value="1"/>
</dbReference>
<gene>
    <name evidence="4" type="ORF">GCM10012287_01500</name>
</gene>
<keyword evidence="1" id="KW-0808">Transferase</keyword>
<dbReference type="Pfam" id="PF00583">
    <property type="entry name" value="Acetyltransf_1"/>
    <property type="match status" value="1"/>
</dbReference>
<dbReference type="PANTHER" id="PTHR43800">
    <property type="entry name" value="PEPTIDYL-LYSINE N-ACETYLTRANSFERASE YJAB"/>
    <property type="match status" value="1"/>
</dbReference>
<dbReference type="SUPFAM" id="SSF55729">
    <property type="entry name" value="Acyl-CoA N-acyltransferases (Nat)"/>
    <property type="match status" value="1"/>
</dbReference>
<evidence type="ECO:0000256" key="1">
    <source>
        <dbReference type="ARBA" id="ARBA00022679"/>
    </source>
</evidence>
<dbReference type="InterPro" id="IPR000182">
    <property type="entry name" value="GNAT_dom"/>
</dbReference>
<comment type="caution">
    <text evidence="4">The sequence shown here is derived from an EMBL/GenBank/DDBJ whole genome shotgun (WGS) entry which is preliminary data.</text>
</comment>
<sequence>MTAAISVRPGREEDLRDLQDIERAAGRVFRDLGMDLVADDAPPALAVLRRFRRGGGLWVAAAPPDDRPVAYALVEPVDGNAHIEQISVHPDHARQRIGQALIEHVAERAEAVGIPALTLSTFTRVPWNAPYYERLGFRALEPRELTPGLLRIREEETLAGLDRWPRVCMRRPLRAR</sequence>
<accession>A0ABQ2LQG2</accession>